<gene>
    <name evidence="1" type="ORF">NKI81_28455</name>
</gene>
<name>A0ACC6T7D2_9HYPH</name>
<accession>A0ACC6T7D2</accession>
<evidence type="ECO:0000313" key="2">
    <source>
        <dbReference type="Proteomes" id="UP001480082"/>
    </source>
</evidence>
<proteinExistence type="predicted"/>
<dbReference type="EMBL" id="JAMYRI010000025">
    <property type="protein sequence ID" value="MER9287806.1"/>
    <property type="molecule type" value="Genomic_DNA"/>
</dbReference>
<reference evidence="1 2" key="1">
    <citation type="journal article" date="2024" name="Proc. Natl. Acad. Sci. U.S.A.">
        <title>The evolutionary genomics of adaptation to stress in wild rhizobium bacteria.</title>
        <authorList>
            <person name="Kehlet-Delgado H."/>
            <person name="Montoya A.P."/>
            <person name="Jensen K.T."/>
            <person name="Wendlandt C.E."/>
            <person name="Dexheimer C."/>
            <person name="Roberts M."/>
            <person name="Torres Martinez L."/>
            <person name="Friesen M.L."/>
            <person name="Griffitts J.S."/>
            <person name="Porter S.S."/>
        </authorList>
    </citation>
    <scope>NUCLEOTIDE SEQUENCE [LARGE SCALE GENOMIC DNA]</scope>
    <source>
        <strain evidence="1 2">M0468</strain>
    </source>
</reference>
<evidence type="ECO:0000313" key="1">
    <source>
        <dbReference type="EMBL" id="MER9287806.1"/>
    </source>
</evidence>
<comment type="caution">
    <text evidence="1">The sequence shown here is derived from an EMBL/GenBank/DDBJ whole genome shotgun (WGS) entry which is preliminary data.</text>
</comment>
<organism evidence="1 2">
    <name type="scientific">Mesorhizobium australicum</name>
    <dbReference type="NCBI Taxonomy" id="536018"/>
    <lineage>
        <taxon>Bacteria</taxon>
        <taxon>Pseudomonadati</taxon>
        <taxon>Pseudomonadota</taxon>
        <taxon>Alphaproteobacteria</taxon>
        <taxon>Hyphomicrobiales</taxon>
        <taxon>Phyllobacteriaceae</taxon>
        <taxon>Mesorhizobium</taxon>
    </lineage>
</organism>
<keyword evidence="2" id="KW-1185">Reference proteome</keyword>
<dbReference type="Proteomes" id="UP001480082">
    <property type="component" value="Unassembled WGS sequence"/>
</dbReference>
<sequence length="60" mass="6542">MENNNDLIAAASWFLSYATRGQPSWVARKLLAERFQLDEDVALAVFKAVKQAGGANDDAS</sequence>
<protein>
    <submittedName>
        <fullName evidence="1">Uncharacterized protein</fullName>
    </submittedName>
</protein>